<dbReference type="GO" id="GO:0035556">
    <property type="term" value="P:intracellular signal transduction"/>
    <property type="evidence" value="ECO:0007669"/>
    <property type="project" value="TreeGrafter"/>
</dbReference>
<dbReference type="PROSITE" id="PS00107">
    <property type="entry name" value="PROTEIN_KINASE_ATP"/>
    <property type="match status" value="1"/>
</dbReference>
<dbReference type="InterPro" id="IPR000719">
    <property type="entry name" value="Prot_kinase_dom"/>
</dbReference>
<dbReference type="PANTHER" id="PTHR24356:SF425">
    <property type="entry name" value="NON-SPECIFIC SERINE_THREONINE PROTEIN KINASE"/>
    <property type="match status" value="1"/>
</dbReference>
<dbReference type="PROSITE" id="PS50011">
    <property type="entry name" value="PROTEIN_KINASE_DOM"/>
    <property type="match status" value="1"/>
</dbReference>
<feature type="binding site" evidence="7">
    <location>
        <position position="129"/>
    </location>
    <ligand>
        <name>ATP</name>
        <dbReference type="ChEBI" id="CHEBI:30616"/>
    </ligand>
</feature>
<keyword evidence="6 7" id="KW-0067">ATP-binding</keyword>
<evidence type="ECO:0000256" key="4">
    <source>
        <dbReference type="ARBA" id="ARBA00022741"/>
    </source>
</evidence>
<keyword evidence="3" id="KW-0808">Transferase</keyword>
<evidence type="ECO:0000256" key="1">
    <source>
        <dbReference type="ARBA" id="ARBA00012513"/>
    </source>
</evidence>
<evidence type="ECO:0000313" key="11">
    <source>
        <dbReference type="Proteomes" id="UP000708208"/>
    </source>
</evidence>
<dbReference type="InterPro" id="IPR008271">
    <property type="entry name" value="Ser/Thr_kinase_AS"/>
</dbReference>
<dbReference type="InterPro" id="IPR017441">
    <property type="entry name" value="Protein_kinase_ATP_BS"/>
</dbReference>
<evidence type="ECO:0000256" key="7">
    <source>
        <dbReference type="PROSITE-ProRule" id="PRU10141"/>
    </source>
</evidence>
<evidence type="ECO:0000256" key="6">
    <source>
        <dbReference type="ARBA" id="ARBA00022840"/>
    </source>
</evidence>
<dbReference type="GO" id="GO:0005524">
    <property type="term" value="F:ATP binding"/>
    <property type="evidence" value="ECO:0007669"/>
    <property type="project" value="UniProtKB-UniRule"/>
</dbReference>
<dbReference type="OrthoDB" id="5979581at2759"/>
<feature type="domain" description="Protein kinase" evidence="9">
    <location>
        <begin position="102"/>
        <end position="352"/>
    </location>
</feature>
<dbReference type="EMBL" id="CAJVCH010138863">
    <property type="protein sequence ID" value="CAG7726703.1"/>
    <property type="molecule type" value="Genomic_DNA"/>
</dbReference>
<dbReference type="PROSITE" id="PS00108">
    <property type="entry name" value="PROTEIN_KINASE_ST"/>
    <property type="match status" value="1"/>
</dbReference>
<organism evidence="10 11">
    <name type="scientific">Allacma fusca</name>
    <dbReference type="NCBI Taxonomy" id="39272"/>
    <lineage>
        <taxon>Eukaryota</taxon>
        <taxon>Metazoa</taxon>
        <taxon>Ecdysozoa</taxon>
        <taxon>Arthropoda</taxon>
        <taxon>Hexapoda</taxon>
        <taxon>Collembola</taxon>
        <taxon>Symphypleona</taxon>
        <taxon>Sminthuridae</taxon>
        <taxon>Allacma</taxon>
    </lineage>
</organism>
<evidence type="ECO:0000256" key="3">
    <source>
        <dbReference type="ARBA" id="ARBA00022679"/>
    </source>
</evidence>
<keyword evidence="4 7" id="KW-0547">Nucleotide-binding</keyword>
<dbReference type="PANTHER" id="PTHR24356">
    <property type="entry name" value="SERINE/THREONINE-PROTEIN KINASE"/>
    <property type="match status" value="1"/>
</dbReference>
<feature type="non-terminal residue" evidence="10">
    <location>
        <position position="1"/>
    </location>
</feature>
<dbReference type="AlphaFoldDB" id="A0A8J2JZC2"/>
<reference evidence="10" key="1">
    <citation type="submission" date="2021-06" db="EMBL/GenBank/DDBJ databases">
        <authorList>
            <person name="Hodson N. C."/>
            <person name="Mongue J. A."/>
            <person name="Jaron S. K."/>
        </authorList>
    </citation>
    <scope>NUCLEOTIDE SEQUENCE</scope>
</reference>
<evidence type="ECO:0000259" key="9">
    <source>
        <dbReference type="PROSITE" id="PS50011"/>
    </source>
</evidence>
<evidence type="ECO:0000256" key="5">
    <source>
        <dbReference type="ARBA" id="ARBA00022777"/>
    </source>
</evidence>
<dbReference type="PROSITE" id="PS00028">
    <property type="entry name" value="ZINC_FINGER_C2H2_1"/>
    <property type="match status" value="1"/>
</dbReference>
<dbReference type="GO" id="GO:0004674">
    <property type="term" value="F:protein serine/threonine kinase activity"/>
    <property type="evidence" value="ECO:0007669"/>
    <property type="project" value="UniProtKB-KW"/>
</dbReference>
<comment type="caution">
    <text evidence="10">The sequence shown here is derived from an EMBL/GenBank/DDBJ whole genome shotgun (WGS) entry which is preliminary data.</text>
</comment>
<accession>A0A8J2JZC2</accession>
<dbReference type="Proteomes" id="UP000708208">
    <property type="component" value="Unassembled WGS sequence"/>
</dbReference>
<proteinExistence type="inferred from homology"/>
<evidence type="ECO:0000313" key="10">
    <source>
        <dbReference type="EMBL" id="CAG7726703.1"/>
    </source>
</evidence>
<keyword evidence="11" id="KW-1185">Reference proteome</keyword>
<gene>
    <name evidence="10" type="ORF">AFUS01_LOCUS15596</name>
</gene>
<dbReference type="InterPro" id="IPR050236">
    <property type="entry name" value="Ser_Thr_kinase_AGC"/>
</dbReference>
<dbReference type="SMART" id="SM00220">
    <property type="entry name" value="S_TKc"/>
    <property type="match status" value="1"/>
</dbReference>
<dbReference type="Pfam" id="PF00069">
    <property type="entry name" value="Pkinase"/>
    <property type="match status" value="1"/>
</dbReference>
<evidence type="ECO:0000256" key="8">
    <source>
        <dbReference type="RuleBase" id="RU000304"/>
    </source>
</evidence>
<name>A0A8J2JZC2_9HEXA</name>
<dbReference type="InterPro" id="IPR013087">
    <property type="entry name" value="Znf_C2H2_type"/>
</dbReference>
<keyword evidence="2 8" id="KW-0723">Serine/threonine-protein kinase</keyword>
<keyword evidence="5" id="KW-0418">Kinase</keyword>
<comment type="similarity">
    <text evidence="8">Belongs to the protein kinase superfamily.</text>
</comment>
<evidence type="ECO:0000256" key="2">
    <source>
        <dbReference type="ARBA" id="ARBA00022527"/>
    </source>
</evidence>
<protein>
    <recommendedName>
        <fullName evidence="1">non-specific serine/threonine protein kinase</fullName>
        <ecNumber evidence="1">2.7.11.1</ecNumber>
    </recommendedName>
</protein>
<sequence>ALVKFARCFSYPGFSRSLKDGLEIALLSKMDADMRFRRVGDNVLEFKIKEEIVINAVRVCQPPLRIRYQCQSCDFSCLYPSAMYRHFLCHKRNQAMIHPKDFQPVKILGAGHFGEVLQVKKGNERMALKIANAGTTRKVARDVLKHADSNFVAIANYHCKSATLEYYGMDIFAGSLEKLRELCLREARFAIHFAIQAANCVEYLHSKGYTHNDIKLENFLFNSNYEVRISDMDSVMDLKGKEFVRRENIAFDLYHGAPELIKKNWISRYSDLWALGATIFELFCPQTLILTGNRRGIGRTCLVLSNNPHYIQGRIGSVQNPDFQILLRSLLRHNPRERRILTAILGELSPWAQSIASSAHMDLVRDLPQQPETPEENIQRVALNRQAEGSLGDNFYFDRNVHQNLVAERDQRGRWVKKPRIA</sequence>
<dbReference type="EC" id="2.7.11.1" evidence="1"/>